<feature type="signal peptide" evidence="1">
    <location>
        <begin position="1"/>
        <end position="23"/>
    </location>
</feature>
<accession>Q1LAC8</accession>
<feature type="chain" id="PRO_5004192997" description="Lipoprotein" evidence="1">
    <location>
        <begin position="24"/>
        <end position="132"/>
    </location>
</feature>
<keyword evidence="2" id="KW-0614">Plasmid</keyword>
<organism evidence="2 3">
    <name type="scientific">Cupriavidus metallidurans (strain ATCC 43123 / DSM 2839 / NBRC 102507 / CH34)</name>
    <name type="common">Ralstonia metallidurans</name>
    <dbReference type="NCBI Taxonomy" id="266264"/>
    <lineage>
        <taxon>Bacteria</taxon>
        <taxon>Pseudomonadati</taxon>
        <taxon>Pseudomonadota</taxon>
        <taxon>Betaproteobacteria</taxon>
        <taxon>Burkholderiales</taxon>
        <taxon>Burkholderiaceae</taxon>
        <taxon>Cupriavidus</taxon>
    </lineage>
</organism>
<keyword evidence="1" id="KW-0732">Signal</keyword>
<evidence type="ECO:0008006" key="4">
    <source>
        <dbReference type="Google" id="ProtNLM"/>
    </source>
</evidence>
<name>Q1LAC8_CUPMC</name>
<gene>
    <name evidence="2" type="ordered locus">Rmet_6039</name>
</gene>
<evidence type="ECO:0000256" key="1">
    <source>
        <dbReference type="SAM" id="SignalP"/>
    </source>
</evidence>
<sequence>MDQMSVAKCVASLLVLSAVTGCAMTQQELAHEPPNAKFVVAAEFGCLYEKGAERAAASLGVSEPKMSGYISSKGGYAWFRQPLTLIMLRSKGAGSTEITRQQHGSAAVLGQGEDMLAYLKSNPCVVDPQRPE</sequence>
<dbReference type="Proteomes" id="UP000002429">
    <property type="component" value="Plasmid pMOL30"/>
</dbReference>
<dbReference type="HOGENOM" id="CLU_1915342_0_0_4"/>
<evidence type="ECO:0000313" key="3">
    <source>
        <dbReference type="Proteomes" id="UP000002429"/>
    </source>
</evidence>
<dbReference type="EMBL" id="CP000354">
    <property type="protein sequence ID" value="ABF12898.1"/>
    <property type="molecule type" value="Genomic_DNA"/>
</dbReference>
<reference evidence="3" key="1">
    <citation type="journal article" date="2010" name="PLoS ONE">
        <title>The complete genome sequence of Cupriavidus metallidurans strain CH34, a master survivalist in harsh and anthropogenic environments.</title>
        <authorList>
            <person name="Janssen P.J."/>
            <person name="Van Houdt R."/>
            <person name="Moors H."/>
            <person name="Monsieurs P."/>
            <person name="Morin N."/>
            <person name="Michaux A."/>
            <person name="Benotmane M.A."/>
            <person name="Leys N."/>
            <person name="Vallaeys T."/>
            <person name="Lapidus A."/>
            <person name="Monchy S."/>
            <person name="Medigue C."/>
            <person name="Taghavi S."/>
            <person name="McCorkle S."/>
            <person name="Dunn J."/>
            <person name="van der Lelie D."/>
            <person name="Mergeay M."/>
        </authorList>
    </citation>
    <scope>NUCLEOTIDE SEQUENCE [LARGE SCALE GENOMIC DNA]</scope>
    <source>
        <strain evidence="3">ATCC 43123 / DSM 2839 / NBRC 102507 / CH34</strain>
    </source>
</reference>
<evidence type="ECO:0000313" key="2">
    <source>
        <dbReference type="EMBL" id="ABF12898.1"/>
    </source>
</evidence>
<dbReference type="KEGG" id="rme:Rmet_6039"/>
<keyword evidence="3" id="KW-1185">Reference proteome</keyword>
<dbReference type="AlphaFoldDB" id="Q1LAC8"/>
<geneLocation type="plasmid" evidence="2 3">
    <name>pMOL30</name>
</geneLocation>
<protein>
    <recommendedName>
        <fullName evidence="4">Lipoprotein</fullName>
    </recommendedName>
</protein>
<proteinExistence type="predicted"/>